<name>A0A330LEE0_9BACT</name>
<organism evidence="1 2">
    <name type="scientific">Nitrospira lenta</name>
    <dbReference type="NCBI Taxonomy" id="1436998"/>
    <lineage>
        <taxon>Bacteria</taxon>
        <taxon>Pseudomonadati</taxon>
        <taxon>Nitrospirota</taxon>
        <taxon>Nitrospiria</taxon>
        <taxon>Nitrospirales</taxon>
        <taxon>Nitrospiraceae</taxon>
        <taxon>Nitrospira</taxon>
    </lineage>
</organism>
<accession>A0A330LEE0</accession>
<reference evidence="2" key="1">
    <citation type="submission" date="2018-04" db="EMBL/GenBank/DDBJ databases">
        <authorList>
            <person name="Lucker S."/>
            <person name="Sakoula D."/>
        </authorList>
    </citation>
    <scope>NUCLEOTIDE SEQUENCE [LARGE SCALE GENOMIC DNA]</scope>
</reference>
<dbReference type="InterPro" id="IPR046357">
    <property type="entry name" value="PPIase_dom_sf"/>
</dbReference>
<keyword evidence="2" id="KW-1185">Reference proteome</keyword>
<proteinExistence type="predicted"/>
<dbReference type="EMBL" id="OUNR01000016">
    <property type="protein sequence ID" value="SPP65340.1"/>
    <property type="molecule type" value="Genomic_DNA"/>
</dbReference>
<dbReference type="SUPFAM" id="SSF54534">
    <property type="entry name" value="FKBP-like"/>
    <property type="match status" value="1"/>
</dbReference>
<dbReference type="Proteomes" id="UP000248168">
    <property type="component" value="Unassembled WGS sequence"/>
</dbReference>
<dbReference type="AlphaFoldDB" id="A0A330LEE0"/>
<dbReference type="Gene3D" id="3.10.50.40">
    <property type="match status" value="1"/>
</dbReference>
<sequence length="216" mass="23908">MLKRILIILVLVLTQAGCDTKYGEDLSPFVRGKLDAQGQLDVQRQKRELLQIEDIKVGTGPVAAWGRRLSADLTVRYTDGTLVYQGLIYTYVGFVDITGIENDIRIGPFLTGINGGIQLGLNGMAVGGQRRFTVDRSLVCLNIKMDAGPNATCGLIERIKVRKEKLIVEAALIESCIPLSFRAIYMNGEYLLHFRAGCRNSDLPRLAPSAPIWHVY</sequence>
<evidence type="ECO:0000313" key="2">
    <source>
        <dbReference type="Proteomes" id="UP000248168"/>
    </source>
</evidence>
<dbReference type="InParanoid" id="A0A330LEE0"/>
<evidence type="ECO:0000313" key="1">
    <source>
        <dbReference type="EMBL" id="SPP65340.1"/>
    </source>
</evidence>
<dbReference type="GO" id="GO:0003755">
    <property type="term" value="F:peptidyl-prolyl cis-trans isomerase activity"/>
    <property type="evidence" value="ECO:0007669"/>
    <property type="project" value="InterPro"/>
</dbReference>
<gene>
    <name evidence="1" type="ORF">NITLEN_30254</name>
</gene>
<protein>
    <submittedName>
        <fullName evidence="1">Uncharacterized protein</fullName>
    </submittedName>
</protein>